<dbReference type="SUPFAM" id="SSF54695">
    <property type="entry name" value="POZ domain"/>
    <property type="match status" value="1"/>
</dbReference>
<dbReference type="SMART" id="SM00225">
    <property type="entry name" value="BTB"/>
    <property type="match status" value="1"/>
</dbReference>
<dbReference type="Pfam" id="PF00651">
    <property type="entry name" value="BTB"/>
    <property type="match status" value="1"/>
</dbReference>
<dbReference type="PANTHER" id="PTHR23231">
    <property type="entry name" value="GERM CELL-LESS PROTEIN"/>
    <property type="match status" value="1"/>
</dbReference>
<gene>
    <name evidence="3" type="ORF">CHIRRI_LOCUS1628</name>
</gene>
<feature type="domain" description="BTB" evidence="2">
    <location>
        <begin position="49"/>
        <end position="119"/>
    </location>
</feature>
<dbReference type="Proteomes" id="UP001153620">
    <property type="component" value="Chromosome 1"/>
</dbReference>
<dbReference type="InterPro" id="IPR043380">
    <property type="entry name" value="Gcl-like"/>
</dbReference>
<dbReference type="PROSITE" id="PS50097">
    <property type="entry name" value="BTB"/>
    <property type="match status" value="1"/>
</dbReference>
<keyword evidence="1" id="KW-0217">Developmental protein</keyword>
<organism evidence="3 4">
    <name type="scientific">Chironomus riparius</name>
    <dbReference type="NCBI Taxonomy" id="315576"/>
    <lineage>
        <taxon>Eukaryota</taxon>
        <taxon>Metazoa</taxon>
        <taxon>Ecdysozoa</taxon>
        <taxon>Arthropoda</taxon>
        <taxon>Hexapoda</taxon>
        <taxon>Insecta</taxon>
        <taxon>Pterygota</taxon>
        <taxon>Neoptera</taxon>
        <taxon>Endopterygota</taxon>
        <taxon>Diptera</taxon>
        <taxon>Nematocera</taxon>
        <taxon>Chironomoidea</taxon>
        <taxon>Chironomidae</taxon>
        <taxon>Chironominae</taxon>
        <taxon>Chironomus</taxon>
    </lineage>
</organism>
<dbReference type="Gene3D" id="3.30.710.10">
    <property type="entry name" value="Potassium Channel Kv1.1, Chain A"/>
    <property type="match status" value="1"/>
</dbReference>
<keyword evidence="4" id="KW-1185">Reference proteome</keyword>
<evidence type="ECO:0000313" key="3">
    <source>
        <dbReference type="EMBL" id="CAG9798646.1"/>
    </source>
</evidence>
<dbReference type="AlphaFoldDB" id="A0A9N9RKN5"/>
<evidence type="ECO:0000259" key="2">
    <source>
        <dbReference type="PROSITE" id="PS50097"/>
    </source>
</evidence>
<evidence type="ECO:0000256" key="1">
    <source>
        <dbReference type="ARBA" id="ARBA00022473"/>
    </source>
</evidence>
<evidence type="ECO:0000313" key="4">
    <source>
        <dbReference type="Proteomes" id="UP001153620"/>
    </source>
</evidence>
<dbReference type="OrthoDB" id="6359943at2759"/>
<accession>A0A9N9RKN5</accession>
<proteinExistence type="predicted"/>
<reference evidence="3" key="2">
    <citation type="submission" date="2022-10" db="EMBL/GenBank/DDBJ databases">
        <authorList>
            <consortium name="ENA_rothamsted_submissions"/>
            <consortium name="culmorum"/>
            <person name="King R."/>
        </authorList>
    </citation>
    <scope>NUCLEOTIDE SEQUENCE</scope>
</reference>
<protein>
    <recommendedName>
        <fullName evidence="2">BTB domain-containing protein</fullName>
    </recommendedName>
</protein>
<dbReference type="InterPro" id="IPR000210">
    <property type="entry name" value="BTB/POZ_dom"/>
</dbReference>
<name>A0A9N9RKN5_9DIPT</name>
<dbReference type="GO" id="GO:0007281">
    <property type="term" value="P:germ cell development"/>
    <property type="evidence" value="ECO:0007669"/>
    <property type="project" value="InterPro"/>
</dbReference>
<dbReference type="InterPro" id="IPR011333">
    <property type="entry name" value="SKP1/BTB/POZ_sf"/>
</dbReference>
<reference evidence="3" key="1">
    <citation type="submission" date="2022-01" db="EMBL/GenBank/DDBJ databases">
        <authorList>
            <person name="King R."/>
        </authorList>
    </citation>
    <scope>NUCLEOTIDE SEQUENCE</scope>
</reference>
<dbReference type="EMBL" id="OU895877">
    <property type="protein sequence ID" value="CAG9798646.1"/>
    <property type="molecule type" value="Genomic_DNA"/>
</dbReference>
<dbReference type="PANTHER" id="PTHR23231:SF17">
    <property type="entry name" value="BTB DOMAIN-CONTAINING PROTEIN"/>
    <property type="match status" value="1"/>
</dbReference>
<sequence length="481" mass="57189">MGNYLGISLFNKHSNASRKRRNSNDNHDDHEPKRFRLNTNCVVEELGKPDITLLAFGREWPCHRNILNQSNFFRTLTNAPFKESKMNEIQLHTDDFLITENSFSQLIDAMYDRDVDLVPDEIFHLVVTAQYFQMHNIVEYCESKIIEMIRSSNCIDIYHFADRYFLSKTKDFVFQWMLLRLFPVKCWDQLNFLTLELAEMLIKNARLVTPNEMYLYYVLRMLIQIQMKNTCMEENEQFYGEIRSHNLPFLLRKEGKQFSSVFKTLRLCNLVIRKENVEIIIKDNIIPRNMIDMCIFQNWMSLISIESPDNFGPTLELVNECEFEEYAMRFSKIIDKPDYHSWKFIGFSFAFDLAMFFDGRTLIVKRVHQINEHKISHSHLLRRIMLRWNISEINSLNIEMEQKDIQTVTMTTNEEVCLKQMPKEPKYPCRISIEVLFHVPYKSNDSDVMIDRKNVSSNNVSILKSSSIPSKAFQSYKRFFS</sequence>